<dbReference type="AlphaFoldDB" id="A0A8S1HCY0"/>
<evidence type="ECO:0000313" key="2">
    <source>
        <dbReference type="EMBL" id="CAD6193055.1"/>
    </source>
</evidence>
<evidence type="ECO:0000313" key="3">
    <source>
        <dbReference type="Proteomes" id="UP000835052"/>
    </source>
</evidence>
<gene>
    <name evidence="2" type="ORF">CAUJ_LOCUS8974</name>
</gene>
<dbReference type="Proteomes" id="UP000835052">
    <property type="component" value="Unassembled WGS sequence"/>
</dbReference>
<proteinExistence type="predicted"/>
<reference evidence="2" key="1">
    <citation type="submission" date="2020-10" db="EMBL/GenBank/DDBJ databases">
        <authorList>
            <person name="Kikuchi T."/>
        </authorList>
    </citation>
    <scope>NUCLEOTIDE SEQUENCE</scope>
    <source>
        <strain evidence="2">NKZ352</strain>
    </source>
</reference>
<protein>
    <submittedName>
        <fullName evidence="2">Uncharacterized protein</fullName>
    </submittedName>
</protein>
<evidence type="ECO:0000256" key="1">
    <source>
        <dbReference type="SAM" id="MobiDB-lite"/>
    </source>
</evidence>
<accession>A0A8S1HCY0</accession>
<comment type="caution">
    <text evidence="2">The sequence shown here is derived from an EMBL/GenBank/DDBJ whole genome shotgun (WGS) entry which is preliminary data.</text>
</comment>
<sequence>MSSDPQFTWVVSARAGAQVLMLHSSLYPLFDFLLSQEAPPKQREFPGARHGEGSGLNPHNLRFATFATSFVIGMRCTSQASNKVDEELVGELFRGFSDYYLPGQFDNSSVDRTPGPARAHAGFFLKTRPKAWARPAQAGPPGLTHKPGTTLMLLS</sequence>
<dbReference type="EMBL" id="CAJGYM010000032">
    <property type="protein sequence ID" value="CAD6193055.1"/>
    <property type="molecule type" value="Genomic_DNA"/>
</dbReference>
<organism evidence="2 3">
    <name type="scientific">Caenorhabditis auriculariae</name>
    <dbReference type="NCBI Taxonomy" id="2777116"/>
    <lineage>
        <taxon>Eukaryota</taxon>
        <taxon>Metazoa</taxon>
        <taxon>Ecdysozoa</taxon>
        <taxon>Nematoda</taxon>
        <taxon>Chromadorea</taxon>
        <taxon>Rhabditida</taxon>
        <taxon>Rhabditina</taxon>
        <taxon>Rhabditomorpha</taxon>
        <taxon>Rhabditoidea</taxon>
        <taxon>Rhabditidae</taxon>
        <taxon>Peloderinae</taxon>
        <taxon>Caenorhabditis</taxon>
    </lineage>
</organism>
<feature type="region of interest" description="Disordered" evidence="1">
    <location>
        <begin position="134"/>
        <end position="155"/>
    </location>
</feature>
<keyword evidence="3" id="KW-1185">Reference proteome</keyword>
<name>A0A8S1HCY0_9PELO</name>